<dbReference type="Gene3D" id="3.10.310.30">
    <property type="match status" value="1"/>
</dbReference>
<organism evidence="9 10">
    <name type="scientific">Candidatus Kapaibacterium thiocyanatum</name>
    <dbReference type="NCBI Taxonomy" id="1895771"/>
    <lineage>
        <taxon>Bacteria</taxon>
        <taxon>Pseudomonadati</taxon>
        <taxon>Candidatus Kapaibacteriota</taxon>
        <taxon>Candidatus Kapaibacteriia</taxon>
        <taxon>Candidatus Kapaibacteriales</taxon>
        <taxon>Candidatus Kapaibacteriaceae</taxon>
        <taxon>Candidatus Kapaibacterium</taxon>
    </lineage>
</organism>
<dbReference type="SUPFAM" id="SSF64182">
    <property type="entry name" value="DHH phosphoesterases"/>
    <property type="match status" value="1"/>
</dbReference>
<feature type="domain" description="RecJ OB" evidence="8">
    <location>
        <begin position="456"/>
        <end position="561"/>
    </location>
</feature>
<feature type="domain" description="DHHA1" evidence="7">
    <location>
        <begin position="351"/>
        <end position="440"/>
    </location>
</feature>
<dbReference type="InterPro" id="IPR003156">
    <property type="entry name" value="DHHA1_dom"/>
</dbReference>
<dbReference type="Proteomes" id="UP000184233">
    <property type="component" value="Unassembled WGS sequence"/>
</dbReference>
<protein>
    <recommendedName>
        <fullName evidence="2">Single-stranded-DNA-specific exonuclease RecJ</fullName>
    </recommendedName>
</protein>
<evidence type="ECO:0000256" key="5">
    <source>
        <dbReference type="ARBA" id="ARBA00022839"/>
    </source>
</evidence>
<evidence type="ECO:0000259" key="7">
    <source>
        <dbReference type="Pfam" id="PF02272"/>
    </source>
</evidence>
<evidence type="ECO:0000256" key="4">
    <source>
        <dbReference type="ARBA" id="ARBA00022801"/>
    </source>
</evidence>
<dbReference type="InterPro" id="IPR004610">
    <property type="entry name" value="RecJ"/>
</dbReference>
<dbReference type="PANTHER" id="PTHR30255">
    <property type="entry name" value="SINGLE-STRANDED-DNA-SPECIFIC EXONUCLEASE RECJ"/>
    <property type="match status" value="1"/>
</dbReference>
<dbReference type="Gene3D" id="3.90.1640.30">
    <property type="match status" value="1"/>
</dbReference>
<name>A0A1M3L6W7_9BACT</name>
<gene>
    <name evidence="9" type="ORF">BGO89_01180</name>
</gene>
<comment type="similarity">
    <text evidence="1">Belongs to the RecJ family.</text>
</comment>
<evidence type="ECO:0000259" key="6">
    <source>
        <dbReference type="Pfam" id="PF01368"/>
    </source>
</evidence>
<dbReference type="InterPro" id="IPR041122">
    <property type="entry name" value="RecJ_OB"/>
</dbReference>
<dbReference type="AlphaFoldDB" id="A0A1M3L6W7"/>
<dbReference type="GO" id="GO:0008409">
    <property type="term" value="F:5'-3' exonuclease activity"/>
    <property type="evidence" value="ECO:0007669"/>
    <property type="project" value="InterPro"/>
</dbReference>
<keyword evidence="5 9" id="KW-0269">Exonuclease</keyword>
<dbReference type="GO" id="GO:0006281">
    <property type="term" value="P:DNA repair"/>
    <property type="evidence" value="ECO:0007669"/>
    <property type="project" value="InterPro"/>
</dbReference>
<dbReference type="InterPro" id="IPR038763">
    <property type="entry name" value="DHH_sf"/>
</dbReference>
<dbReference type="InterPro" id="IPR001667">
    <property type="entry name" value="DDH_dom"/>
</dbReference>
<dbReference type="NCBIfam" id="TIGR00644">
    <property type="entry name" value="recJ"/>
    <property type="match status" value="1"/>
</dbReference>
<sequence length="565" mass="62663">MNYRWIFRERIDEQAVQKISEELKVPVSIARILVGRGIETVDTVQRFFQPSLDYLHSPWLMDGMEKAVDRIEQAISDKELIWIHGDYDVDGTSSTAMMLHYLRSRGAHVDYHIPNRLHEGFGFTPNSVTLAHDKDATLIVTVDVGITAVKAVEAANGFGIDVIICDHHQAAEELPAAHAILDPIKPGCTYPFKDLAACGVAFKLIQALCERQGVPEQAYDYLDFVAIASAADIAPLSGENRTVSYFGLELLNTFPRPGLKGLIDCAGLNLGAITNSSIIFGLAPRINAAGRLGDPGRAVEMMTQGDELAAFHIAQELEHDNRKRRAIDEETFEQAAAIAEEQLKGGDRRSLVLHLDGWHAGVIGIVASRLVERFHLPTVMLTTFDGAAKGSARSIKDFDIHNALKQCEDLLIEFGGHKHAAGLSLPIDNVPELRRRFDLIARENLTKDMLTPEIVVDAELQLNELSPSFFKYLSRFAPYGYSNHRPVFYTKEVVSANGVKIVGNNHLKFRALQKNFAIDAIGFNLGHKIAECANGRSFSLVYTLEENQFNGMTTPQIRIKDLRPE</sequence>
<dbReference type="PANTHER" id="PTHR30255:SF2">
    <property type="entry name" value="SINGLE-STRANDED-DNA-SPECIFIC EXONUCLEASE RECJ"/>
    <property type="match status" value="1"/>
</dbReference>
<reference evidence="9 10" key="1">
    <citation type="submission" date="2016-09" db="EMBL/GenBank/DDBJ databases">
        <title>Genome-resolved meta-omics ties microbial dynamics to process performance in biotechnology for thiocyanate degradation.</title>
        <authorList>
            <person name="Kantor R.S."/>
            <person name="Huddy R.J."/>
            <person name="Iyer R."/>
            <person name="Thomas B.C."/>
            <person name="Brown C.T."/>
            <person name="Anantharaman K."/>
            <person name="Tringe S."/>
            <person name="Hettich R.L."/>
            <person name="Harrison S.T."/>
            <person name="Banfield J.F."/>
        </authorList>
    </citation>
    <scope>NUCLEOTIDE SEQUENCE [LARGE SCALE GENOMIC DNA]</scope>
    <source>
        <strain evidence="9">59-99</strain>
    </source>
</reference>
<evidence type="ECO:0000256" key="2">
    <source>
        <dbReference type="ARBA" id="ARBA00019841"/>
    </source>
</evidence>
<dbReference type="Pfam" id="PF17768">
    <property type="entry name" value="RecJ_OB"/>
    <property type="match status" value="1"/>
</dbReference>
<feature type="domain" description="DDH" evidence="6">
    <location>
        <begin position="81"/>
        <end position="228"/>
    </location>
</feature>
<evidence type="ECO:0000256" key="1">
    <source>
        <dbReference type="ARBA" id="ARBA00005915"/>
    </source>
</evidence>
<dbReference type="STRING" id="1895771.BGO89_01180"/>
<dbReference type="GO" id="GO:0006310">
    <property type="term" value="P:DNA recombination"/>
    <property type="evidence" value="ECO:0007669"/>
    <property type="project" value="InterPro"/>
</dbReference>
<dbReference type="Pfam" id="PF02272">
    <property type="entry name" value="DHHA1"/>
    <property type="match status" value="1"/>
</dbReference>
<dbReference type="GO" id="GO:0003676">
    <property type="term" value="F:nucleic acid binding"/>
    <property type="evidence" value="ECO:0007669"/>
    <property type="project" value="InterPro"/>
</dbReference>
<evidence type="ECO:0000313" key="9">
    <source>
        <dbReference type="EMBL" id="OJX61229.1"/>
    </source>
</evidence>
<dbReference type="InterPro" id="IPR051673">
    <property type="entry name" value="SSDNA_exonuclease_RecJ"/>
</dbReference>
<evidence type="ECO:0000313" key="10">
    <source>
        <dbReference type="Proteomes" id="UP000184233"/>
    </source>
</evidence>
<keyword evidence="3" id="KW-0540">Nuclease</keyword>
<proteinExistence type="inferred from homology"/>
<evidence type="ECO:0000256" key="3">
    <source>
        <dbReference type="ARBA" id="ARBA00022722"/>
    </source>
</evidence>
<evidence type="ECO:0000259" key="8">
    <source>
        <dbReference type="Pfam" id="PF17768"/>
    </source>
</evidence>
<accession>A0A1M3L6W7</accession>
<keyword evidence="4" id="KW-0378">Hydrolase</keyword>
<dbReference type="EMBL" id="MKVH01000002">
    <property type="protein sequence ID" value="OJX61229.1"/>
    <property type="molecule type" value="Genomic_DNA"/>
</dbReference>
<dbReference type="Pfam" id="PF01368">
    <property type="entry name" value="DHH"/>
    <property type="match status" value="1"/>
</dbReference>
<comment type="caution">
    <text evidence="9">The sequence shown here is derived from an EMBL/GenBank/DDBJ whole genome shotgun (WGS) entry which is preliminary data.</text>
</comment>